<gene>
    <name evidence="1" type="ORF">GDO81_027066</name>
</gene>
<dbReference type="AlphaFoldDB" id="A0AAV6YEZ1"/>
<proteinExistence type="predicted"/>
<evidence type="ECO:0000313" key="2">
    <source>
        <dbReference type="Proteomes" id="UP000824782"/>
    </source>
</evidence>
<evidence type="ECO:0000313" key="1">
    <source>
        <dbReference type="EMBL" id="KAG8536124.1"/>
    </source>
</evidence>
<reference evidence="1" key="1">
    <citation type="thesis" date="2020" institute="ProQuest LLC" country="789 East Eisenhower Parkway, Ann Arbor, MI, USA">
        <title>Comparative Genomics and Chromosome Evolution.</title>
        <authorList>
            <person name="Mudd A.B."/>
        </authorList>
    </citation>
    <scope>NUCLEOTIDE SEQUENCE</scope>
    <source>
        <strain evidence="1">237g6f4</strain>
        <tissue evidence="1">Blood</tissue>
    </source>
</reference>
<name>A0AAV6YEZ1_ENGPU</name>
<keyword evidence="2" id="KW-1185">Reference proteome</keyword>
<dbReference type="Proteomes" id="UP000824782">
    <property type="component" value="Unassembled WGS sequence"/>
</dbReference>
<protein>
    <submittedName>
        <fullName evidence="1">Uncharacterized protein</fullName>
    </submittedName>
</protein>
<accession>A0AAV6YEZ1</accession>
<dbReference type="EMBL" id="WNYA01049904">
    <property type="protein sequence ID" value="KAG8536124.1"/>
    <property type="molecule type" value="Genomic_DNA"/>
</dbReference>
<sequence>MDPSRPDLLLGCIFEPQDNLFHSEGFPGPDAVTFPLPEPHGFPGDKLYEEWQVSGRPVSVFADIVAIRWR</sequence>
<comment type="caution">
    <text evidence="1">The sequence shown here is derived from an EMBL/GenBank/DDBJ whole genome shotgun (WGS) entry which is preliminary data.</text>
</comment>
<organism evidence="1 2">
    <name type="scientific">Engystomops pustulosus</name>
    <name type="common">Tungara frog</name>
    <name type="synonym">Physalaemus pustulosus</name>
    <dbReference type="NCBI Taxonomy" id="76066"/>
    <lineage>
        <taxon>Eukaryota</taxon>
        <taxon>Metazoa</taxon>
        <taxon>Chordata</taxon>
        <taxon>Craniata</taxon>
        <taxon>Vertebrata</taxon>
        <taxon>Euteleostomi</taxon>
        <taxon>Amphibia</taxon>
        <taxon>Batrachia</taxon>
        <taxon>Anura</taxon>
        <taxon>Neobatrachia</taxon>
        <taxon>Hyloidea</taxon>
        <taxon>Leptodactylidae</taxon>
        <taxon>Leiuperinae</taxon>
        <taxon>Engystomops</taxon>
    </lineage>
</organism>